<dbReference type="Proteomes" id="UP001139150">
    <property type="component" value="Unassembled WGS sequence"/>
</dbReference>
<accession>A0A9X2CSK6</accession>
<reference evidence="1" key="1">
    <citation type="submission" date="2022-02" db="EMBL/GenBank/DDBJ databases">
        <title>Halalkalibacter sp. nov. isolated from Lonar Lake, India.</title>
        <authorList>
            <person name="Joshi A."/>
            <person name="Thite S."/>
            <person name="Lodha T."/>
        </authorList>
    </citation>
    <scope>NUCLEOTIDE SEQUENCE</scope>
    <source>
        <strain evidence="1">MEB205</strain>
    </source>
</reference>
<evidence type="ECO:0000313" key="2">
    <source>
        <dbReference type="Proteomes" id="UP001139150"/>
    </source>
</evidence>
<evidence type="ECO:0000313" key="1">
    <source>
        <dbReference type="EMBL" id="MCL7747320.1"/>
    </source>
</evidence>
<protein>
    <submittedName>
        <fullName evidence="1">Uncharacterized protein</fullName>
    </submittedName>
</protein>
<dbReference type="EMBL" id="JAKRYL010000008">
    <property type="protein sequence ID" value="MCL7747320.1"/>
    <property type="molecule type" value="Genomic_DNA"/>
</dbReference>
<dbReference type="AlphaFoldDB" id="A0A9X2CSK6"/>
<dbReference type="RefSeq" id="WP_250096226.1">
    <property type="nucleotide sequence ID" value="NZ_JAKRYL010000008.1"/>
</dbReference>
<keyword evidence="2" id="KW-1185">Reference proteome</keyword>
<proteinExistence type="predicted"/>
<organism evidence="1 2">
    <name type="scientific">Halalkalibacter alkaliphilus</name>
    <dbReference type="NCBI Taxonomy" id="2917993"/>
    <lineage>
        <taxon>Bacteria</taxon>
        <taxon>Bacillati</taxon>
        <taxon>Bacillota</taxon>
        <taxon>Bacilli</taxon>
        <taxon>Bacillales</taxon>
        <taxon>Bacillaceae</taxon>
        <taxon>Halalkalibacter</taxon>
    </lineage>
</organism>
<gene>
    <name evidence="1" type="ORF">MF646_09330</name>
</gene>
<comment type="caution">
    <text evidence="1">The sequence shown here is derived from an EMBL/GenBank/DDBJ whole genome shotgun (WGS) entry which is preliminary data.</text>
</comment>
<sequence>MIDQPLYKISTRFPKKGDWVQCMLPRQIWSVLLVCDNDNVIVGYLENEKGITKGIYLQSKFYDVLEKARDEDELPF</sequence>
<name>A0A9X2CSK6_9BACI</name>